<evidence type="ECO:0000259" key="2">
    <source>
        <dbReference type="Pfam" id="PF20149"/>
    </source>
</evidence>
<dbReference type="InterPro" id="IPR045341">
    <property type="entry name" value="DUF6532"/>
</dbReference>
<gene>
    <name evidence="3" type="ORF">RDB_LOCUS21856</name>
</gene>
<dbReference type="Proteomes" id="UP000663861">
    <property type="component" value="Unassembled WGS sequence"/>
</dbReference>
<evidence type="ECO:0000313" key="3">
    <source>
        <dbReference type="EMBL" id="CAE6427689.1"/>
    </source>
</evidence>
<feature type="region of interest" description="Disordered" evidence="1">
    <location>
        <begin position="191"/>
        <end position="310"/>
    </location>
</feature>
<protein>
    <recommendedName>
        <fullName evidence="2">DUF6532 domain-containing protein</fullName>
    </recommendedName>
</protein>
<feature type="compositionally biased region" description="Acidic residues" evidence="1">
    <location>
        <begin position="191"/>
        <end position="203"/>
    </location>
</feature>
<feature type="compositionally biased region" description="Basic and acidic residues" evidence="1">
    <location>
        <begin position="437"/>
        <end position="453"/>
    </location>
</feature>
<dbReference type="EMBL" id="CAJMWY010000312">
    <property type="protein sequence ID" value="CAE6427689.1"/>
    <property type="molecule type" value="Genomic_DNA"/>
</dbReference>
<sequence>MLNNMAPLGAYKYSLGGIADIHKTQADTNVCPIAEEDTVVGLYDFPPDDVRSREYVSGRRQSRSTERNKEYTESLYTYVDETLDHEGLVQYAQKEFGVDGRGCDTQTIIRKLQFAKEQQATEMGSTRRPPSIIMVDSTPLQVGGGWSQEVIHPMPDAASSQMPGPHPSGSSSGSSNRQCTITVADIATEVEDTATEPETEDELNNPPGNRPRVSRERISQVILRTGGTDRTLGHTHLSQPDTTAPPPSRNSTPPTVIDIQSSNPPFRSHSLGGSLSRYGVSLPPEIEEEPERTRRSLPCATALPRNPTHTRLNGELIDRYIDATERAVIVAEDSQSPTPGPNDGTLLEEVPETDLGSPPRASLSDSRANRRSTNSQRTYSRTQRSHLAAGLNTTSTAPILNHVSTPAAKANANVDDTTEDEDADQATSQSLTPSQLIRRERARAVTAKAREEMAQLSSRGRRRARVFAKANTLPTSRPQERPPPGGKGNALGQRTGGTRRLDPVSAARSDMLAFNRAVARGEATSLVESVTRQTDELLDDNEELLAQAEAYANSRWPTTNSSSRSRHRIYKQKPLARDVSGLERQVLIMAKVHLFAYSLVEGIYQTRATFLRWASAVHISTWQMDLPDRPYEKPSNEIFEIMVNNIATLRGKVKERLREFVAVVTGFQQNLSNQRVIQQNLDLFNRVYPNTFHCKNYNPRHGDYEHPDIGRCIALAFFHGPGAVGTMYPDYFRDMPITVVAFALAMWQFCIEEWANGWRQNGDLGMAAMREKYEAQLSGLKELRRIAPRRLNRLQEEWRDYVAEYSGAVFVPEEELNAEPSPPSGIRPDTPEPNDDAISVDEMNERLLETGRQESLRDRMQEIASLELAAPMDLDDERCSSVSGSRPASPIQPEYNAHGVRTARSNGKGRAN</sequence>
<feature type="region of interest" description="Disordered" evidence="1">
    <location>
        <begin position="867"/>
        <end position="912"/>
    </location>
</feature>
<dbReference type="Pfam" id="PF20149">
    <property type="entry name" value="DUF6532"/>
    <property type="match status" value="1"/>
</dbReference>
<organism evidence="3 4">
    <name type="scientific">Rhizoctonia solani</name>
    <dbReference type="NCBI Taxonomy" id="456999"/>
    <lineage>
        <taxon>Eukaryota</taxon>
        <taxon>Fungi</taxon>
        <taxon>Dikarya</taxon>
        <taxon>Basidiomycota</taxon>
        <taxon>Agaricomycotina</taxon>
        <taxon>Agaricomycetes</taxon>
        <taxon>Cantharellales</taxon>
        <taxon>Ceratobasidiaceae</taxon>
        <taxon>Rhizoctonia</taxon>
    </lineage>
</organism>
<feature type="region of interest" description="Disordered" evidence="1">
    <location>
        <begin position="146"/>
        <end position="177"/>
    </location>
</feature>
<dbReference type="AlphaFoldDB" id="A0A8H2XMB6"/>
<feature type="compositionally biased region" description="Polar residues" evidence="1">
    <location>
        <begin position="363"/>
        <end position="382"/>
    </location>
</feature>
<reference evidence="3" key="1">
    <citation type="submission" date="2021-01" db="EMBL/GenBank/DDBJ databases">
        <authorList>
            <person name="Kaushik A."/>
        </authorList>
    </citation>
    <scope>NUCLEOTIDE SEQUENCE</scope>
    <source>
        <strain evidence="3">AG4-RS23</strain>
    </source>
</reference>
<evidence type="ECO:0000313" key="4">
    <source>
        <dbReference type="Proteomes" id="UP000663861"/>
    </source>
</evidence>
<feature type="region of interest" description="Disordered" evidence="1">
    <location>
        <begin position="330"/>
        <end position="501"/>
    </location>
</feature>
<proteinExistence type="predicted"/>
<feature type="compositionally biased region" description="Low complexity" evidence="1">
    <location>
        <begin position="159"/>
        <end position="175"/>
    </location>
</feature>
<feature type="domain" description="DUF6532" evidence="2">
    <location>
        <begin position="593"/>
        <end position="782"/>
    </location>
</feature>
<comment type="caution">
    <text evidence="3">The sequence shown here is derived from an EMBL/GenBank/DDBJ whole genome shotgun (WGS) entry which is preliminary data.</text>
</comment>
<evidence type="ECO:0000256" key="1">
    <source>
        <dbReference type="SAM" id="MobiDB-lite"/>
    </source>
</evidence>
<feature type="region of interest" description="Disordered" evidence="1">
    <location>
        <begin position="813"/>
        <end position="837"/>
    </location>
</feature>
<name>A0A8H2XMB6_9AGAM</name>
<feature type="compositionally biased region" description="Polar residues" evidence="1">
    <location>
        <begin position="249"/>
        <end position="265"/>
    </location>
</feature>
<feature type="compositionally biased region" description="Polar residues" evidence="1">
    <location>
        <begin position="391"/>
        <end position="404"/>
    </location>
</feature>
<accession>A0A8H2XMB6</accession>